<proteinExistence type="predicted"/>
<dbReference type="Proteomes" id="UP000192328">
    <property type="component" value="Unassembled WGS sequence"/>
</dbReference>
<comment type="caution">
    <text evidence="1">The sequence shown here is derived from an EMBL/GenBank/DDBJ whole genome shotgun (WGS) entry which is preliminary data.</text>
</comment>
<dbReference type="EMBL" id="FWXZ01000005">
    <property type="protein sequence ID" value="SMC77624.1"/>
    <property type="molecule type" value="Genomic_DNA"/>
</dbReference>
<sequence length="94" mass="10473">MEKQKITVTVAGKSYTLVSSDPPAYVKRVATFVDRKLSETAAVTNLPSGQAAVLTCFHLAEELLKAQDENTMLRRQNEQLARYNAQTAQMNNEQ</sequence>
<evidence type="ECO:0000313" key="1">
    <source>
        <dbReference type="EMBL" id="SMC77624.1"/>
    </source>
</evidence>
<keyword evidence="2" id="KW-1185">Reference proteome</keyword>
<gene>
    <name evidence="1" type="ORF">SAMN06297397_2469</name>
</gene>
<protein>
    <submittedName>
        <fullName evidence="1">Cell division protein ZapA</fullName>
    </submittedName>
</protein>
<keyword evidence="1" id="KW-0132">Cell division</keyword>
<evidence type="ECO:0000313" key="2">
    <source>
        <dbReference type="Proteomes" id="UP000192328"/>
    </source>
</evidence>
<organism evidence="1 2">
    <name type="scientific">Aristaeella lactis</name>
    <dbReference type="NCBI Taxonomy" id="3046383"/>
    <lineage>
        <taxon>Bacteria</taxon>
        <taxon>Bacillati</taxon>
        <taxon>Bacillota</taxon>
        <taxon>Clostridia</taxon>
        <taxon>Eubacteriales</taxon>
        <taxon>Aristaeellaceae</taxon>
        <taxon>Aristaeella</taxon>
    </lineage>
</organism>
<reference evidence="1" key="1">
    <citation type="submission" date="2017-04" db="EMBL/GenBank/DDBJ databases">
        <authorList>
            <person name="Varghese N."/>
            <person name="Submissions S."/>
        </authorList>
    </citation>
    <scope>NUCLEOTIDE SEQUENCE</scope>
    <source>
        <strain evidence="1">WTE2008</strain>
    </source>
</reference>
<accession>A0AC61PNQ6</accession>
<name>A0AC61PNQ6_9FIRM</name>
<keyword evidence="1" id="KW-0131">Cell cycle</keyword>